<evidence type="ECO:0000313" key="4">
    <source>
        <dbReference type="Proteomes" id="UP000703269"/>
    </source>
</evidence>
<sequence length="716" mass="76928">MVQLFLTTTKGNAGSRHFPFQGFLGLTPVRVDGVVRTRLEEDQKPIQAKSITVSVRAYENRQTRLGTTHTRLLVDYSQTLWKKPDDQPYADVGDFESTFKITLPKRVAGFSTANYQDYRTFWRVEAVLEHVPMASVGTRLLKQFDILLMRYDIPPPLPPPSPSLAALAVPSSSSPTPILSLATNKPRAPVLHYNLSTPMYPIGPSDLLFTSLFIRPLDASVTIRSVSLLVERRIDLHDLEFPPPTPQGSGQGPQIAVSSTLPDPEPIEHDGFAYGAPSPSAMTLDSVASTSTVTSRSPLLPPPPVSASSSSSSTPPTSPASPSSYAYTSPPTTADSIHHHRTLTSTVAAAEGTSFALDRDTGVWNKTISLQWPAARSHTRWAMGETMRGSLGAVSFWVRVKVIVTSPSGTESIDLAPRELLVVLTNDAERRHALAVFAEARSASKGRNSSSRPGTSNDAPPLSSSPDGSTPYSPPKSAGTTTTSGRAPSASVSTPSSTAVSPAAADSHPGSTGKSHGKPKKSRRPHTSAGPRDSVDVQVGGAVPVPVPLPVPAHGYASSSSQQPGNDRYLPQSFGNPLLSPPRNTHPADGARSSNDTIRIQAAPRTSDVGRTGTVLKSQPLSAARNSHQYQDREGLLLSADVVAGVRMDKVQPLAGEPSRVFPERGRATDKTELIRAWEEELAKIEKASRRSSNMLAFWRKREKPKEPFKHERIAT</sequence>
<feature type="compositionally biased region" description="Basic residues" evidence="2">
    <location>
        <begin position="515"/>
        <end position="526"/>
    </location>
</feature>
<reference evidence="3 4" key="1">
    <citation type="submission" date="2021-08" db="EMBL/GenBank/DDBJ databases">
        <title>Draft Genome Sequence of Phanerochaete sordida strain YK-624.</title>
        <authorList>
            <person name="Mori T."/>
            <person name="Dohra H."/>
            <person name="Suzuki T."/>
            <person name="Kawagishi H."/>
            <person name="Hirai H."/>
        </authorList>
    </citation>
    <scope>NUCLEOTIDE SEQUENCE [LARGE SCALE GENOMIC DNA]</scope>
    <source>
        <strain evidence="3 4">YK-624</strain>
    </source>
</reference>
<feature type="region of interest" description="Disordered" evidence="2">
    <location>
        <begin position="440"/>
        <end position="628"/>
    </location>
</feature>
<comment type="caution">
    <text evidence="3">The sequence shown here is derived from an EMBL/GenBank/DDBJ whole genome shotgun (WGS) entry which is preliminary data.</text>
</comment>
<dbReference type="OrthoDB" id="3230530at2759"/>
<accession>A0A9P3G3C8</accession>
<feature type="compositionally biased region" description="Low complexity" evidence="2">
    <location>
        <begin position="487"/>
        <end position="505"/>
    </location>
</feature>
<feature type="region of interest" description="Disordered" evidence="2">
    <location>
        <begin position="239"/>
        <end position="336"/>
    </location>
</feature>
<feature type="compositionally biased region" description="Low complexity" evidence="2">
    <location>
        <begin position="306"/>
        <end position="334"/>
    </location>
</feature>
<organism evidence="3 4">
    <name type="scientific">Phanerochaete sordida</name>
    <dbReference type="NCBI Taxonomy" id="48140"/>
    <lineage>
        <taxon>Eukaryota</taxon>
        <taxon>Fungi</taxon>
        <taxon>Dikarya</taxon>
        <taxon>Basidiomycota</taxon>
        <taxon>Agaricomycotina</taxon>
        <taxon>Agaricomycetes</taxon>
        <taxon>Polyporales</taxon>
        <taxon>Phanerochaetaceae</taxon>
        <taxon>Phanerochaete</taxon>
    </lineage>
</organism>
<keyword evidence="4" id="KW-1185">Reference proteome</keyword>
<name>A0A9P3G3C8_9APHY</name>
<feature type="compositionally biased region" description="Polar residues" evidence="2">
    <location>
        <begin position="445"/>
        <end position="471"/>
    </location>
</feature>
<evidence type="ECO:0000256" key="2">
    <source>
        <dbReference type="SAM" id="MobiDB-lite"/>
    </source>
</evidence>
<keyword evidence="1" id="KW-0175">Coiled coil</keyword>
<gene>
    <name evidence="3" type="ORF">PsYK624_029780</name>
</gene>
<feature type="compositionally biased region" description="Polar residues" evidence="2">
    <location>
        <begin position="615"/>
        <end position="628"/>
    </location>
</feature>
<evidence type="ECO:0000313" key="3">
    <source>
        <dbReference type="EMBL" id="GJE86895.1"/>
    </source>
</evidence>
<dbReference type="EMBL" id="BPQB01000005">
    <property type="protein sequence ID" value="GJE86895.1"/>
    <property type="molecule type" value="Genomic_DNA"/>
</dbReference>
<dbReference type="Proteomes" id="UP000703269">
    <property type="component" value="Unassembled WGS sequence"/>
</dbReference>
<dbReference type="AlphaFoldDB" id="A0A9P3G3C8"/>
<feature type="coiled-coil region" evidence="1">
    <location>
        <begin position="668"/>
        <end position="695"/>
    </location>
</feature>
<evidence type="ECO:0000256" key="1">
    <source>
        <dbReference type="SAM" id="Coils"/>
    </source>
</evidence>
<proteinExistence type="predicted"/>
<protein>
    <submittedName>
        <fullName evidence="3">Uncharacterized protein</fullName>
    </submittedName>
</protein>
<feature type="compositionally biased region" description="Low complexity" evidence="2">
    <location>
        <begin position="286"/>
        <end position="298"/>
    </location>
</feature>